<dbReference type="EMBL" id="JANATA010000005">
    <property type="protein sequence ID" value="MCP3428195.1"/>
    <property type="molecule type" value="Genomic_DNA"/>
</dbReference>
<dbReference type="SUPFAM" id="SSF53756">
    <property type="entry name" value="UDP-Glycosyltransferase/glycogen phosphorylase"/>
    <property type="match status" value="1"/>
</dbReference>
<keyword evidence="9 11" id="KW-0320">Glycogen biosynthesis</keyword>
<dbReference type="InterPro" id="IPR011835">
    <property type="entry name" value="GS/SS"/>
</dbReference>
<dbReference type="GO" id="GO:0009011">
    <property type="term" value="F:alpha-1,4-glucan glucosyltransferase (ADP-glucose donor) activity"/>
    <property type="evidence" value="ECO:0007669"/>
    <property type="project" value="UniProtKB-UniRule"/>
</dbReference>
<dbReference type="NCBIfam" id="NF001903">
    <property type="entry name" value="PRK00654.2-2"/>
    <property type="match status" value="1"/>
</dbReference>
<feature type="domain" description="Glycosyl transferase family 1" evidence="12">
    <location>
        <begin position="289"/>
        <end position="454"/>
    </location>
</feature>
<dbReference type="Proteomes" id="UP001165413">
    <property type="component" value="Unassembled WGS sequence"/>
</dbReference>
<gene>
    <name evidence="11 14" type="primary">glgA</name>
    <name evidence="14" type="ORF">NLF92_04475</name>
</gene>
<accession>A0AA41WXJ3</accession>
<keyword evidence="8 11" id="KW-0808">Transferase</keyword>
<dbReference type="PANTHER" id="PTHR45825">
    <property type="entry name" value="GRANULE-BOUND STARCH SYNTHASE 1, CHLOROPLASTIC/AMYLOPLASTIC"/>
    <property type="match status" value="1"/>
</dbReference>
<name>A0AA41WXJ3_9ALTE</name>
<dbReference type="InterPro" id="IPR013534">
    <property type="entry name" value="Starch_synth_cat_dom"/>
</dbReference>
<dbReference type="RefSeq" id="WP_254099305.1">
    <property type="nucleotide sequence ID" value="NZ_JANATA010000005.1"/>
</dbReference>
<evidence type="ECO:0000256" key="7">
    <source>
        <dbReference type="ARBA" id="ARBA00022676"/>
    </source>
</evidence>
<proteinExistence type="inferred from homology"/>
<protein>
    <recommendedName>
        <fullName evidence="6 11">Glycogen synthase</fullName>
        <ecNumber evidence="5 11">2.4.1.21</ecNumber>
    </recommendedName>
    <alternativeName>
        <fullName evidence="10 11">Starch [bacterial glycogen] synthase</fullName>
    </alternativeName>
</protein>
<evidence type="ECO:0000256" key="2">
    <source>
        <dbReference type="ARBA" id="ARBA00002764"/>
    </source>
</evidence>
<dbReference type="GO" id="GO:0005978">
    <property type="term" value="P:glycogen biosynthetic process"/>
    <property type="evidence" value="ECO:0007669"/>
    <property type="project" value="UniProtKB-UniRule"/>
</dbReference>
<organism evidence="14 15">
    <name type="scientific">Opacimonas viscosa</name>
    <dbReference type="NCBI Taxonomy" id="2961944"/>
    <lineage>
        <taxon>Bacteria</taxon>
        <taxon>Pseudomonadati</taxon>
        <taxon>Pseudomonadota</taxon>
        <taxon>Gammaproteobacteria</taxon>
        <taxon>Alteromonadales</taxon>
        <taxon>Alteromonadaceae</taxon>
        <taxon>Opacimonas</taxon>
    </lineage>
</organism>
<dbReference type="CDD" id="cd03791">
    <property type="entry name" value="GT5_Glycogen_synthase_DULL1-like"/>
    <property type="match status" value="1"/>
</dbReference>
<dbReference type="AlphaFoldDB" id="A0AA41WXJ3"/>
<feature type="domain" description="Starch synthase catalytic" evidence="13">
    <location>
        <begin position="2"/>
        <end position="237"/>
    </location>
</feature>
<evidence type="ECO:0000256" key="9">
    <source>
        <dbReference type="ARBA" id="ARBA00023056"/>
    </source>
</evidence>
<evidence type="ECO:0000259" key="12">
    <source>
        <dbReference type="Pfam" id="PF00534"/>
    </source>
</evidence>
<dbReference type="Gene3D" id="3.40.50.2000">
    <property type="entry name" value="Glycogen Phosphorylase B"/>
    <property type="match status" value="2"/>
</dbReference>
<comment type="catalytic activity">
    <reaction evidence="1 11">
        <text>[(1-&gt;4)-alpha-D-glucosyl](n) + ADP-alpha-D-glucose = [(1-&gt;4)-alpha-D-glucosyl](n+1) + ADP + H(+)</text>
        <dbReference type="Rhea" id="RHEA:18189"/>
        <dbReference type="Rhea" id="RHEA-COMP:9584"/>
        <dbReference type="Rhea" id="RHEA-COMP:9587"/>
        <dbReference type="ChEBI" id="CHEBI:15378"/>
        <dbReference type="ChEBI" id="CHEBI:15444"/>
        <dbReference type="ChEBI" id="CHEBI:57498"/>
        <dbReference type="ChEBI" id="CHEBI:456216"/>
        <dbReference type="EC" id="2.4.1.21"/>
    </reaction>
</comment>
<evidence type="ECO:0000313" key="14">
    <source>
        <dbReference type="EMBL" id="MCP3428195.1"/>
    </source>
</evidence>
<dbReference type="GO" id="GO:0005829">
    <property type="term" value="C:cytosol"/>
    <property type="evidence" value="ECO:0007669"/>
    <property type="project" value="TreeGrafter"/>
</dbReference>
<evidence type="ECO:0000256" key="5">
    <source>
        <dbReference type="ARBA" id="ARBA00012588"/>
    </source>
</evidence>
<evidence type="ECO:0000313" key="15">
    <source>
        <dbReference type="Proteomes" id="UP001165413"/>
    </source>
</evidence>
<evidence type="ECO:0000259" key="13">
    <source>
        <dbReference type="Pfam" id="PF08323"/>
    </source>
</evidence>
<feature type="binding site" evidence="11">
    <location>
        <position position="15"/>
    </location>
    <ligand>
        <name>ADP-alpha-D-glucose</name>
        <dbReference type="ChEBI" id="CHEBI:57498"/>
    </ligand>
</feature>
<sequence length="478" mass="53439">MKIAFVVSEVEDIIKTGGLADVAKALPLALQAMGHEVCIIMPGYQKVLASQAPLENIATTTQTHSAFKLFKTNLQDVPVYLVGHAYFDRKDLYAENNVAYEDNGQRFAFFSHSITEVLQAVDFIPDIVHCNDWHTALTPFFIKQHTMAAHTAQIPALFANTKTILTIHNAAFQGIFRASEIAELNPFHHAVLLDHLGEVNMLKVGIHYADKITSVSPTYAQELLTDLGSHGLHLALQNRSIDLQGILNGCDYTQWNPETDEHIPAHFSIADMSGKDVCKKALQEEFNLPTSPNVPIFGMVCRLTQQKGFGYIVPILGQLMQHNIQIVIVGTGEPFVCQQLRDFAQIHPEKFAFLEGFKPELAHLVEAGSDFFLMPSEFEPCGLNQMYSLAYGTLPIVREVGGLKDTVVGIDTNALKATGFSFDKPYPDALLTCIRRAILLYLEQPETYRLMQERAMRTKFTWTKAAEEFVHLYEVALR</sequence>
<keyword evidence="15" id="KW-1185">Reference proteome</keyword>
<dbReference type="HAMAP" id="MF_00484">
    <property type="entry name" value="Glycogen_synth"/>
    <property type="match status" value="1"/>
</dbReference>
<evidence type="ECO:0000256" key="3">
    <source>
        <dbReference type="ARBA" id="ARBA00004964"/>
    </source>
</evidence>
<dbReference type="NCBIfam" id="TIGR02095">
    <property type="entry name" value="glgA"/>
    <property type="match status" value="1"/>
</dbReference>
<dbReference type="Pfam" id="PF08323">
    <property type="entry name" value="Glyco_transf_5"/>
    <property type="match status" value="1"/>
</dbReference>
<comment type="pathway">
    <text evidence="3 11">Glycan biosynthesis; glycogen biosynthesis.</text>
</comment>
<comment type="caution">
    <text evidence="14">The sequence shown here is derived from an EMBL/GenBank/DDBJ whole genome shotgun (WGS) entry which is preliminary data.</text>
</comment>
<evidence type="ECO:0000256" key="4">
    <source>
        <dbReference type="ARBA" id="ARBA00010281"/>
    </source>
</evidence>
<dbReference type="EC" id="2.4.1.21" evidence="5 11"/>
<dbReference type="PANTHER" id="PTHR45825:SF11">
    <property type="entry name" value="ALPHA AMYLASE DOMAIN-CONTAINING PROTEIN"/>
    <property type="match status" value="1"/>
</dbReference>
<comment type="similarity">
    <text evidence="4 11">Belongs to the glycosyltransferase 1 family. Bacterial/plant glycogen synthase subfamily.</text>
</comment>
<evidence type="ECO:0000256" key="6">
    <source>
        <dbReference type="ARBA" id="ARBA00019935"/>
    </source>
</evidence>
<evidence type="ECO:0000256" key="8">
    <source>
        <dbReference type="ARBA" id="ARBA00022679"/>
    </source>
</evidence>
<keyword evidence="7 11" id="KW-0328">Glycosyltransferase</keyword>
<reference evidence="14" key="1">
    <citation type="submission" date="2022-07" db="EMBL/GenBank/DDBJ databases">
        <title>Characterization of the Novel Bacterium Alteromonas immobilis LMIT006 and Alteromonas gregis LMIT007.</title>
        <authorList>
            <person name="Lin X."/>
        </authorList>
    </citation>
    <scope>NUCLEOTIDE SEQUENCE</scope>
    <source>
        <strain evidence="14">LMIT007</strain>
    </source>
</reference>
<comment type="function">
    <text evidence="2 11">Synthesizes alpha-1,4-glucan chains using ADP-glucose.</text>
</comment>
<evidence type="ECO:0000256" key="11">
    <source>
        <dbReference type="HAMAP-Rule" id="MF_00484"/>
    </source>
</evidence>
<dbReference type="GO" id="GO:0004373">
    <property type="term" value="F:alpha-1,4-glucan glucosyltransferase (UDP-glucose donor) activity"/>
    <property type="evidence" value="ECO:0007669"/>
    <property type="project" value="InterPro"/>
</dbReference>
<evidence type="ECO:0000256" key="1">
    <source>
        <dbReference type="ARBA" id="ARBA00001478"/>
    </source>
</evidence>
<evidence type="ECO:0000256" key="10">
    <source>
        <dbReference type="ARBA" id="ARBA00031722"/>
    </source>
</evidence>
<dbReference type="InterPro" id="IPR001296">
    <property type="entry name" value="Glyco_trans_1"/>
</dbReference>
<dbReference type="Pfam" id="PF00534">
    <property type="entry name" value="Glycos_transf_1"/>
    <property type="match status" value="1"/>
</dbReference>